<evidence type="ECO:0000313" key="1">
    <source>
        <dbReference type="EMBL" id="MDH1507841.1"/>
    </source>
</evidence>
<sequence length="693" mass="77927">MDAKESIELIVQAIARLEVQKMGLPLDDENIHYISSLVDRSVIQPLVNYHCEVSCSPDDVVSRFAGLLRGRWLGTGGVFQPAKSAESSNAPVYSPPVARVLPVDQQIIPSATESAPVANTVSVLDIEKSPEPLALSGGQAKRLPVGLDNHSQIILGSGLFRAMNRRTSNHYKPTYPRYEMSETIHHLQPGAMVVRRHDGSSTDYRHMRLSGPMLNADIDCKTYLCLIGVLAQLTESAYEDAANKSMTLTGSEFYRPLKDVLSPDEYDNYIFAYKKTSRVAGALDRLNKFQMTFFENGEDAAFDNQNRAHKGSQLSVGLVSMIELVPSKDPNKEGIVRIRPNRELREMYLAVNKLIAVNRASLLSLDYQLASPMALWLTSLGKQYKGAWVMVNQDFSVEEILKHIHPISQKHYHGSYISRVEKVLRELVDRGLLRCAIKAKLSSRFEVIPVGRGATVNLNSINDVIRIIGHQLSNKNTPTMSASDFEDESLDDEFALMAESKRPKLDTPKEMHLQIVDMLQRINFRTLKTLGIEALAGIYRDTLEQIIDLLRALEVCDRSLLRRCFTSVITTRRGRILSLFEAGLDDEKWRYFKDHCDDFWGSLVVENAKEHDDPIKSLVAVLPKASEITDYKEWQREYQEQLGAILGIIKSSKGPVVSGVYARTLKARLVEPLENAGMQREAELVKRANFVKR</sequence>
<comment type="caution">
    <text evidence="1">The sequence shown here is derived from an EMBL/GenBank/DDBJ whole genome shotgun (WGS) entry which is preliminary data.</text>
</comment>
<accession>A0AA42RCY0</accession>
<organism evidence="1 2">
    <name type="scientific">Aeromonas caviae</name>
    <name type="common">Aeromonas punctata</name>
    <dbReference type="NCBI Taxonomy" id="648"/>
    <lineage>
        <taxon>Bacteria</taxon>
        <taxon>Pseudomonadati</taxon>
        <taxon>Pseudomonadota</taxon>
        <taxon>Gammaproteobacteria</taxon>
        <taxon>Aeromonadales</taxon>
        <taxon>Aeromonadaceae</taxon>
        <taxon>Aeromonas</taxon>
    </lineage>
</organism>
<dbReference type="Proteomes" id="UP001161704">
    <property type="component" value="Unassembled WGS sequence"/>
</dbReference>
<name>A0AA42RCY0_AERCA</name>
<evidence type="ECO:0000313" key="2">
    <source>
        <dbReference type="Proteomes" id="UP001161704"/>
    </source>
</evidence>
<protein>
    <submittedName>
        <fullName evidence="1">Uncharacterized protein</fullName>
    </submittedName>
</protein>
<reference evidence="1" key="1">
    <citation type="submission" date="2022-09" db="EMBL/GenBank/DDBJ databases">
        <title>Intensive care unit water sources are persistently colonized with multi-drug resistant bacteria and are the site of extensive horizontal gene transfer of antibiotic resistance genes.</title>
        <authorList>
            <person name="Diorio-Toth L."/>
        </authorList>
    </citation>
    <scope>NUCLEOTIDE SEQUENCE</scope>
    <source>
        <strain evidence="1">GD03710</strain>
    </source>
</reference>
<dbReference type="EMBL" id="JAOCIZ010000170">
    <property type="protein sequence ID" value="MDH1507841.1"/>
    <property type="molecule type" value="Genomic_DNA"/>
</dbReference>
<gene>
    <name evidence="1" type="ORF">N5I20_22655</name>
</gene>
<proteinExistence type="predicted"/>
<dbReference type="AlphaFoldDB" id="A0AA42RCY0"/>
<dbReference type="RefSeq" id="WP_279963613.1">
    <property type="nucleotide sequence ID" value="NZ_JAOCFK010000057.1"/>
</dbReference>